<name>A0AA36MYT7_9DINO</name>
<comment type="function">
    <text evidence="7">Choline transporter.</text>
</comment>
<evidence type="ECO:0000313" key="9">
    <source>
        <dbReference type="EMBL" id="CAJ1388500.1"/>
    </source>
</evidence>
<evidence type="ECO:0000313" key="10">
    <source>
        <dbReference type="Proteomes" id="UP001178507"/>
    </source>
</evidence>
<feature type="transmembrane region" description="Helical" evidence="7">
    <location>
        <begin position="568"/>
        <end position="585"/>
    </location>
</feature>
<comment type="caution">
    <text evidence="9">The sequence shown here is derived from an EMBL/GenBank/DDBJ whole genome shotgun (WGS) entry which is preliminary data.</text>
</comment>
<feature type="transmembrane region" description="Helical" evidence="7">
    <location>
        <begin position="231"/>
        <end position="254"/>
    </location>
</feature>
<accession>A0AA36MYT7</accession>
<feature type="transmembrane region" description="Helical" evidence="7">
    <location>
        <begin position="464"/>
        <end position="483"/>
    </location>
</feature>
<evidence type="ECO:0000256" key="6">
    <source>
        <dbReference type="ARBA" id="ARBA00023180"/>
    </source>
</evidence>
<comment type="similarity">
    <text evidence="2 7">Belongs to the CTL (choline transporter-like) family.</text>
</comment>
<evidence type="ECO:0000256" key="5">
    <source>
        <dbReference type="ARBA" id="ARBA00023136"/>
    </source>
</evidence>
<evidence type="ECO:0000256" key="1">
    <source>
        <dbReference type="ARBA" id="ARBA00004141"/>
    </source>
</evidence>
<feature type="transmembrane region" description="Helical" evidence="7">
    <location>
        <begin position="312"/>
        <end position="338"/>
    </location>
</feature>
<evidence type="ECO:0000256" key="3">
    <source>
        <dbReference type="ARBA" id="ARBA00022692"/>
    </source>
</evidence>
<feature type="transmembrane region" description="Helical" evidence="7">
    <location>
        <begin position="380"/>
        <end position="404"/>
    </location>
</feature>
<dbReference type="EMBL" id="CAUJNA010001702">
    <property type="protein sequence ID" value="CAJ1388500.1"/>
    <property type="molecule type" value="Genomic_DNA"/>
</dbReference>
<feature type="transmembrane region" description="Helical" evidence="7">
    <location>
        <begin position="204"/>
        <end position="224"/>
    </location>
</feature>
<feature type="transmembrane region" description="Helical" evidence="7">
    <location>
        <begin position="425"/>
        <end position="449"/>
    </location>
</feature>
<organism evidence="9 10">
    <name type="scientific">Effrenium voratum</name>
    <dbReference type="NCBI Taxonomy" id="2562239"/>
    <lineage>
        <taxon>Eukaryota</taxon>
        <taxon>Sar</taxon>
        <taxon>Alveolata</taxon>
        <taxon>Dinophyceae</taxon>
        <taxon>Suessiales</taxon>
        <taxon>Symbiodiniaceae</taxon>
        <taxon>Effrenium</taxon>
    </lineage>
</organism>
<sequence length="660" mass="74154">MEPDEADSEGDVEEHDDKEEELLAPKVGPNPLDPEDKGFTPLDVPRRCTDCVWLLPFLAVMAASAWITHRSTEVGRPGMLFHLPDFTGRYCGGTLRQDKPYLYFCMAVQSEHIYDELHKSLNKRFPICVHECPTSFNTSSRCYLGHGSHHQENWEWVQDYPAQPLANVICRPHAEFAVSLFHQFEEAVTTAPPNLSVLLFLRNWNFLALAAGTSCIFSIVYIFSLSHCARCLIWSSYAAIGIGSALLCAVYAYHFDTGHLKAIIGRRAKDPVDLAFAVGFATVALVSLCQLRTLGQKLDVAGRVLEMACRCIVSTPSLTLMPMILAVQRMVLLMWFLFAFGNFLTTEMDDGMSRAQEMVYGSDKEWEYVEMFPTTNKAQVLLLAISLLWFNETMTAAACFVMFFTGQIYQLNLPSHKGRILCRVVRGYCIILRYHMGTVILAGLLQLFLGPLHMVLGRLNDAGFVGPIGFLIQSCCCCLLDFYKDYLEYLRRDALQDVSLQGMSFMEAARHISGTEGVLDEVHVLNTQTLIFQTAGLGLASLLGWLAVAQRLRDPVFSSHESEEYVPHPMAFCIWGAVVAAWFALPFMKIFDVVSDAVLYSKFVQKQRNPKPKLVEDSFRTCTWRQTMKDIASCQCGSSRRQAVGNDVRQPLHFLPSLPG</sequence>
<gene>
    <name evidence="9" type="ORF">EVOR1521_LOCUS14352</name>
</gene>
<feature type="transmembrane region" description="Helical" evidence="7">
    <location>
        <begin position="530"/>
        <end position="548"/>
    </location>
</feature>
<dbReference type="Pfam" id="PF04515">
    <property type="entry name" value="Choline_transpo"/>
    <property type="match status" value="1"/>
</dbReference>
<feature type="transmembrane region" description="Helical" evidence="7">
    <location>
        <begin position="274"/>
        <end position="291"/>
    </location>
</feature>
<feature type="compositionally biased region" description="Acidic residues" evidence="8">
    <location>
        <begin position="1"/>
        <end position="22"/>
    </location>
</feature>
<comment type="subcellular location">
    <subcellularLocation>
        <location evidence="7">Cell membrane</location>
        <topology evidence="7">Multi-pass membrane protein</topology>
    </subcellularLocation>
    <subcellularLocation>
        <location evidence="1">Membrane</location>
        <topology evidence="1">Multi-pass membrane protein</topology>
    </subcellularLocation>
</comment>
<keyword evidence="5 7" id="KW-0472">Membrane</keyword>
<dbReference type="PANTHER" id="PTHR12385">
    <property type="entry name" value="CHOLINE TRANSPORTER-LIKE (SLC FAMILY 44)"/>
    <property type="match status" value="1"/>
</dbReference>
<dbReference type="AlphaFoldDB" id="A0AA36MYT7"/>
<evidence type="ECO:0000256" key="8">
    <source>
        <dbReference type="SAM" id="MobiDB-lite"/>
    </source>
</evidence>
<evidence type="ECO:0000256" key="4">
    <source>
        <dbReference type="ARBA" id="ARBA00022989"/>
    </source>
</evidence>
<dbReference type="InterPro" id="IPR007603">
    <property type="entry name" value="Choline_transptr-like"/>
</dbReference>
<keyword evidence="10" id="KW-1185">Reference proteome</keyword>
<protein>
    <recommendedName>
        <fullName evidence="7">Choline transporter-like protein</fullName>
    </recommendedName>
</protein>
<evidence type="ECO:0000256" key="7">
    <source>
        <dbReference type="RuleBase" id="RU368066"/>
    </source>
</evidence>
<keyword evidence="4 7" id="KW-1133">Transmembrane helix</keyword>
<reference evidence="9" key="1">
    <citation type="submission" date="2023-08" db="EMBL/GenBank/DDBJ databases">
        <authorList>
            <person name="Chen Y."/>
            <person name="Shah S."/>
            <person name="Dougan E. K."/>
            <person name="Thang M."/>
            <person name="Chan C."/>
        </authorList>
    </citation>
    <scope>NUCLEOTIDE SEQUENCE</scope>
</reference>
<keyword evidence="6" id="KW-0325">Glycoprotein</keyword>
<dbReference type="GO" id="GO:0005886">
    <property type="term" value="C:plasma membrane"/>
    <property type="evidence" value="ECO:0007669"/>
    <property type="project" value="UniProtKB-SubCell"/>
</dbReference>
<evidence type="ECO:0000256" key="2">
    <source>
        <dbReference type="ARBA" id="ARBA00007168"/>
    </source>
</evidence>
<dbReference type="Proteomes" id="UP001178507">
    <property type="component" value="Unassembled WGS sequence"/>
</dbReference>
<dbReference type="GO" id="GO:0022857">
    <property type="term" value="F:transmembrane transporter activity"/>
    <property type="evidence" value="ECO:0007669"/>
    <property type="project" value="UniProtKB-UniRule"/>
</dbReference>
<proteinExistence type="inferred from homology"/>
<dbReference type="PANTHER" id="PTHR12385:SF14">
    <property type="entry name" value="CHOLINE TRANSPORTER-LIKE 2"/>
    <property type="match status" value="1"/>
</dbReference>
<keyword evidence="3 7" id="KW-0812">Transmembrane</keyword>
<feature type="region of interest" description="Disordered" evidence="8">
    <location>
        <begin position="1"/>
        <end position="38"/>
    </location>
</feature>